<dbReference type="Pfam" id="PF02985">
    <property type="entry name" value="HEAT"/>
    <property type="match status" value="1"/>
</dbReference>
<name>A0A1L9BD44_9BACT</name>
<accession>A0A1L9BD44</accession>
<dbReference type="SUPFAM" id="SSF48371">
    <property type="entry name" value="ARM repeat"/>
    <property type="match status" value="1"/>
</dbReference>
<dbReference type="InterPro" id="IPR011989">
    <property type="entry name" value="ARM-like"/>
</dbReference>
<dbReference type="RefSeq" id="WP_071898812.1">
    <property type="nucleotide sequence ID" value="NZ_MPIN01000003.1"/>
</dbReference>
<gene>
    <name evidence="2" type="ORF">BON30_14060</name>
</gene>
<evidence type="ECO:0000313" key="3">
    <source>
        <dbReference type="Proteomes" id="UP000182229"/>
    </source>
</evidence>
<dbReference type="InterPro" id="IPR000357">
    <property type="entry name" value="HEAT"/>
</dbReference>
<dbReference type="EMBL" id="MPIN01000003">
    <property type="protein sequence ID" value="OJH40177.1"/>
    <property type="molecule type" value="Genomic_DNA"/>
</dbReference>
<sequence>MARELDVKQWRDALVEACEDGDGTRARTLVLQPGPRRARALLEGMLEDPDALVRQAASWGLGELGGGASARRLEQQLPIEESRRDHDGASVVEAITQALGRIKEAGSRATLVRRLKRLVPGRDILSEVNPLARALWRHRHPDLLPDIREALERLDLSELNSLRGLRLLLEKSPEELRTWAQDMSVPVKDKTEVLTVLEEEVPDAWMPALSAFISTAEAMVDSAVSQGGEAAYFCERLLLLLLGQERLLPRVAPEVRSDLRILARRLLAATSLNSSTRAASLLALIGQPEDVILLERHRPAEPILARLFDDVARALLRIHVK</sequence>
<comment type="caution">
    <text evidence="2">The sequence shown here is derived from an EMBL/GenBank/DDBJ whole genome shotgun (WGS) entry which is preliminary data.</text>
</comment>
<dbReference type="AlphaFoldDB" id="A0A1L9BD44"/>
<reference evidence="2 3" key="2">
    <citation type="submission" date="2016-12" db="EMBL/GenBank/DDBJ databases">
        <title>Draft Genome Sequence of Cystobacter ferrugineus Strain Cbfe23.</title>
        <authorList>
            <person name="Akbar S."/>
            <person name="Dowd S.E."/>
            <person name="Stevens D.C."/>
        </authorList>
    </citation>
    <scope>NUCLEOTIDE SEQUENCE [LARGE SCALE GENOMIC DNA]</scope>
    <source>
        <strain evidence="2 3">Cbfe23</strain>
    </source>
</reference>
<evidence type="ECO:0000256" key="1">
    <source>
        <dbReference type="ARBA" id="ARBA00022737"/>
    </source>
</evidence>
<evidence type="ECO:0000313" key="2">
    <source>
        <dbReference type="EMBL" id="OJH40177.1"/>
    </source>
</evidence>
<keyword evidence="3" id="KW-1185">Reference proteome</keyword>
<protein>
    <recommendedName>
        <fullName evidence="4">PBS lyase</fullName>
    </recommendedName>
</protein>
<dbReference type="Proteomes" id="UP000182229">
    <property type="component" value="Unassembled WGS sequence"/>
</dbReference>
<proteinExistence type="predicted"/>
<reference evidence="3" key="1">
    <citation type="submission" date="2016-11" db="EMBL/GenBank/DDBJ databases">
        <authorList>
            <person name="Shukria A."/>
            <person name="Stevens D.C."/>
        </authorList>
    </citation>
    <scope>NUCLEOTIDE SEQUENCE [LARGE SCALE GENOMIC DNA]</scope>
    <source>
        <strain evidence="3">Cbfe23</strain>
    </source>
</reference>
<organism evidence="2 3">
    <name type="scientific">Cystobacter ferrugineus</name>
    <dbReference type="NCBI Taxonomy" id="83449"/>
    <lineage>
        <taxon>Bacteria</taxon>
        <taxon>Pseudomonadati</taxon>
        <taxon>Myxococcota</taxon>
        <taxon>Myxococcia</taxon>
        <taxon>Myxococcales</taxon>
        <taxon>Cystobacterineae</taxon>
        <taxon>Archangiaceae</taxon>
        <taxon>Cystobacter</taxon>
    </lineage>
</organism>
<keyword evidence="1" id="KW-0677">Repeat</keyword>
<evidence type="ECO:0008006" key="4">
    <source>
        <dbReference type="Google" id="ProtNLM"/>
    </source>
</evidence>
<dbReference type="InterPro" id="IPR016024">
    <property type="entry name" value="ARM-type_fold"/>
</dbReference>
<dbReference type="Gene3D" id="1.25.10.10">
    <property type="entry name" value="Leucine-rich Repeat Variant"/>
    <property type="match status" value="1"/>
</dbReference>